<dbReference type="EMBL" id="CAACVG010013578">
    <property type="protein sequence ID" value="VEN62006.1"/>
    <property type="molecule type" value="Genomic_DNA"/>
</dbReference>
<keyword evidence="2" id="KW-1185">Reference proteome</keyword>
<name>A0A653DP95_CALMS</name>
<organism evidence="1 2">
    <name type="scientific">Callosobruchus maculatus</name>
    <name type="common">Southern cowpea weevil</name>
    <name type="synonym">Pulse bruchid</name>
    <dbReference type="NCBI Taxonomy" id="64391"/>
    <lineage>
        <taxon>Eukaryota</taxon>
        <taxon>Metazoa</taxon>
        <taxon>Ecdysozoa</taxon>
        <taxon>Arthropoda</taxon>
        <taxon>Hexapoda</taxon>
        <taxon>Insecta</taxon>
        <taxon>Pterygota</taxon>
        <taxon>Neoptera</taxon>
        <taxon>Endopterygota</taxon>
        <taxon>Coleoptera</taxon>
        <taxon>Polyphaga</taxon>
        <taxon>Cucujiformia</taxon>
        <taxon>Chrysomeloidea</taxon>
        <taxon>Chrysomelidae</taxon>
        <taxon>Bruchinae</taxon>
        <taxon>Bruchini</taxon>
        <taxon>Callosobruchus</taxon>
    </lineage>
</organism>
<accession>A0A653DP95</accession>
<protein>
    <submittedName>
        <fullName evidence="1">Uncharacterized protein</fullName>
    </submittedName>
</protein>
<evidence type="ECO:0000313" key="2">
    <source>
        <dbReference type="Proteomes" id="UP000410492"/>
    </source>
</evidence>
<evidence type="ECO:0000313" key="1">
    <source>
        <dbReference type="EMBL" id="VEN62006.1"/>
    </source>
</evidence>
<sequence length="46" mass="5441">MLRICMLISGRWREMPSFLLRTLLYPPERVEELTTLSKILDPHLGN</sequence>
<proteinExistence type="predicted"/>
<dbReference type="Proteomes" id="UP000410492">
    <property type="component" value="Unassembled WGS sequence"/>
</dbReference>
<feature type="non-terminal residue" evidence="1">
    <location>
        <position position="46"/>
    </location>
</feature>
<gene>
    <name evidence="1" type="ORF">CALMAC_LOCUS19258</name>
</gene>
<dbReference type="AlphaFoldDB" id="A0A653DP95"/>
<reference evidence="1 2" key="1">
    <citation type="submission" date="2019-01" db="EMBL/GenBank/DDBJ databases">
        <authorList>
            <person name="Sayadi A."/>
        </authorList>
    </citation>
    <scope>NUCLEOTIDE SEQUENCE [LARGE SCALE GENOMIC DNA]</scope>
</reference>